<dbReference type="RefSeq" id="WP_378304768.1">
    <property type="nucleotide sequence ID" value="NZ_JBHUKS010000011.1"/>
</dbReference>
<evidence type="ECO:0000259" key="6">
    <source>
        <dbReference type="SMART" id="SM00862"/>
    </source>
</evidence>
<dbReference type="EMBL" id="JBHUKS010000011">
    <property type="protein sequence ID" value="MFD2468852.1"/>
    <property type="molecule type" value="Genomic_DNA"/>
</dbReference>
<evidence type="ECO:0000313" key="9">
    <source>
        <dbReference type="Proteomes" id="UP001597483"/>
    </source>
</evidence>
<evidence type="ECO:0000256" key="5">
    <source>
        <dbReference type="SAM" id="MobiDB-lite"/>
    </source>
</evidence>
<dbReference type="SUPFAM" id="SSF46894">
    <property type="entry name" value="C-terminal effector domain of the bipartite response regulators"/>
    <property type="match status" value="1"/>
</dbReference>
<gene>
    <name evidence="8" type="ORF">ACFSVL_15795</name>
</gene>
<feature type="region of interest" description="Disordered" evidence="5">
    <location>
        <begin position="1"/>
        <end position="35"/>
    </location>
</feature>
<keyword evidence="4" id="KW-0804">Transcription</keyword>
<feature type="domain" description="OmpR/PhoB-type" evidence="6">
    <location>
        <begin position="51"/>
        <end position="131"/>
    </location>
</feature>
<evidence type="ECO:0000256" key="4">
    <source>
        <dbReference type="ARBA" id="ARBA00023163"/>
    </source>
</evidence>
<evidence type="ECO:0000256" key="1">
    <source>
        <dbReference type="ARBA" id="ARBA00005820"/>
    </source>
</evidence>
<name>A0ABW5H6G7_9PSEU</name>
<dbReference type="PANTHER" id="PTHR35807">
    <property type="entry name" value="TRANSCRIPTIONAL REGULATOR REDD-RELATED"/>
    <property type="match status" value="1"/>
</dbReference>
<dbReference type="SMART" id="SM01043">
    <property type="entry name" value="BTAD"/>
    <property type="match status" value="1"/>
</dbReference>
<dbReference type="InterPro" id="IPR016032">
    <property type="entry name" value="Sig_transdc_resp-reg_C-effctor"/>
</dbReference>
<evidence type="ECO:0000256" key="3">
    <source>
        <dbReference type="ARBA" id="ARBA00023125"/>
    </source>
</evidence>
<accession>A0ABW5H6G7</accession>
<comment type="caution">
    <text evidence="8">The sequence shown here is derived from an EMBL/GenBank/DDBJ whole genome shotgun (WGS) entry which is preliminary data.</text>
</comment>
<dbReference type="Proteomes" id="UP001597483">
    <property type="component" value="Unassembled WGS sequence"/>
</dbReference>
<dbReference type="Gene3D" id="1.25.40.10">
    <property type="entry name" value="Tetratricopeptide repeat domain"/>
    <property type="match status" value="1"/>
</dbReference>
<dbReference type="InterPro" id="IPR051677">
    <property type="entry name" value="AfsR-DnrI-RedD_regulator"/>
</dbReference>
<reference evidence="9" key="1">
    <citation type="journal article" date="2019" name="Int. J. Syst. Evol. Microbiol.">
        <title>The Global Catalogue of Microorganisms (GCM) 10K type strain sequencing project: providing services to taxonomists for standard genome sequencing and annotation.</title>
        <authorList>
            <consortium name="The Broad Institute Genomics Platform"/>
            <consortium name="The Broad Institute Genome Sequencing Center for Infectious Disease"/>
            <person name="Wu L."/>
            <person name="Ma J."/>
        </authorList>
    </citation>
    <scope>NUCLEOTIDE SEQUENCE [LARGE SCALE GENOMIC DNA]</scope>
    <source>
        <strain evidence="9">CGMCC 4.7641</strain>
    </source>
</reference>
<comment type="similarity">
    <text evidence="1">Belongs to the AfsR/DnrI/RedD regulatory family.</text>
</comment>
<dbReference type="CDD" id="cd15831">
    <property type="entry name" value="BTAD"/>
    <property type="match status" value="1"/>
</dbReference>
<feature type="region of interest" description="Disordered" evidence="5">
    <location>
        <begin position="292"/>
        <end position="320"/>
    </location>
</feature>
<evidence type="ECO:0000259" key="7">
    <source>
        <dbReference type="SMART" id="SM01043"/>
    </source>
</evidence>
<organism evidence="8 9">
    <name type="scientific">Amycolatopsis silviterrae</name>
    <dbReference type="NCBI Taxonomy" id="1656914"/>
    <lineage>
        <taxon>Bacteria</taxon>
        <taxon>Bacillati</taxon>
        <taxon>Actinomycetota</taxon>
        <taxon>Actinomycetes</taxon>
        <taxon>Pseudonocardiales</taxon>
        <taxon>Pseudonocardiaceae</taxon>
        <taxon>Amycolatopsis</taxon>
    </lineage>
</organism>
<dbReference type="PANTHER" id="PTHR35807:SF1">
    <property type="entry name" value="TRANSCRIPTIONAL REGULATOR REDD"/>
    <property type="match status" value="1"/>
</dbReference>
<protein>
    <submittedName>
        <fullName evidence="8">BTAD domain-containing putative transcriptional regulator</fullName>
    </submittedName>
</protein>
<dbReference type="Gene3D" id="1.10.10.10">
    <property type="entry name" value="Winged helix-like DNA-binding domain superfamily/Winged helix DNA-binding domain"/>
    <property type="match status" value="1"/>
</dbReference>
<sequence>MPGAPGGTPKGILAGARAPPLASIRRHNAPPGKAGLMESRVLGPLRLIHNERDITPHAPKIRPVLALLLMHARQVVGVDTIVEELWQENPPRSAVTTAQTYIYQMRKTFINELGRKAGELVIRTIPPGYVFGGENELDVTLFDQLVGEAQRFRAAGRPEECANRARRALSLWSGPALANVEKGELLQNFATHLEDKRLMALELRIEAEMLLGRHRELVSELRTLVALHPFNEWFHSQLITALNAGGRRYEALEAYRQVRTLLADELGLTPSIALQRLHQDILVNGMRDDSPLAVPGQRAAGRREAPVPRRQPQFRQACPK</sequence>
<evidence type="ECO:0000313" key="8">
    <source>
        <dbReference type="EMBL" id="MFD2468852.1"/>
    </source>
</evidence>
<keyword evidence="2" id="KW-0805">Transcription regulation</keyword>
<dbReference type="InterPro" id="IPR005158">
    <property type="entry name" value="BTAD"/>
</dbReference>
<dbReference type="SMART" id="SM00862">
    <property type="entry name" value="Trans_reg_C"/>
    <property type="match status" value="1"/>
</dbReference>
<dbReference type="InterPro" id="IPR036388">
    <property type="entry name" value="WH-like_DNA-bd_sf"/>
</dbReference>
<dbReference type="InterPro" id="IPR011990">
    <property type="entry name" value="TPR-like_helical_dom_sf"/>
</dbReference>
<keyword evidence="9" id="KW-1185">Reference proteome</keyword>
<proteinExistence type="inferred from homology"/>
<feature type="domain" description="Bacterial transcriptional activator" evidence="7">
    <location>
        <begin position="137"/>
        <end position="282"/>
    </location>
</feature>
<keyword evidence="3" id="KW-0238">DNA-binding</keyword>
<evidence type="ECO:0000256" key="2">
    <source>
        <dbReference type="ARBA" id="ARBA00023015"/>
    </source>
</evidence>
<dbReference type="InterPro" id="IPR001867">
    <property type="entry name" value="OmpR/PhoB-type_DNA-bd"/>
</dbReference>
<dbReference type="Pfam" id="PF03704">
    <property type="entry name" value="BTAD"/>
    <property type="match status" value="1"/>
</dbReference>
<dbReference type="SUPFAM" id="SSF48452">
    <property type="entry name" value="TPR-like"/>
    <property type="match status" value="1"/>
</dbReference>